<evidence type="ECO:0000313" key="4">
    <source>
        <dbReference type="Proteomes" id="UP001144036"/>
    </source>
</evidence>
<sequence>MLLLRAPHPPAAATAALIGLTAPDPVYLLNPVLTASALVIAGGVALGRVLPGRRCPAYWR</sequence>
<dbReference type="RefSeq" id="WP_270157691.1">
    <property type="nucleotide sequence ID" value="NZ_JAPNNL010000123.1"/>
</dbReference>
<keyword evidence="1" id="KW-0812">Transmembrane</keyword>
<comment type="caution">
    <text evidence="3">The sequence shown here is derived from an EMBL/GenBank/DDBJ whole genome shotgun (WGS) entry which is preliminary data.</text>
</comment>
<dbReference type="Proteomes" id="UP001144036">
    <property type="component" value="Unassembled WGS sequence"/>
</dbReference>
<proteinExistence type="predicted"/>
<dbReference type="Pfam" id="PF04982">
    <property type="entry name" value="TM_HPP"/>
    <property type="match status" value="1"/>
</dbReference>
<protein>
    <submittedName>
        <fullName evidence="3">HPP family protein</fullName>
    </submittedName>
</protein>
<evidence type="ECO:0000256" key="1">
    <source>
        <dbReference type="SAM" id="Phobius"/>
    </source>
</evidence>
<evidence type="ECO:0000313" key="3">
    <source>
        <dbReference type="EMBL" id="MDA0636797.1"/>
    </source>
</evidence>
<feature type="transmembrane region" description="Helical" evidence="1">
    <location>
        <begin position="27"/>
        <end position="50"/>
    </location>
</feature>
<reference evidence="3" key="1">
    <citation type="submission" date="2022-11" db="EMBL/GenBank/DDBJ databases">
        <title>Nonomuraea corallina sp. nov., a new species of the genus Nonomuraea isolated from sea side sediment in Thai sea.</title>
        <authorList>
            <person name="Ngamcharungchit C."/>
            <person name="Matsumoto A."/>
            <person name="Suriyachadkun C."/>
            <person name="Panbangred W."/>
            <person name="Inahashi Y."/>
            <person name="Intra B."/>
        </authorList>
    </citation>
    <scope>NUCLEOTIDE SEQUENCE</scope>
    <source>
        <strain evidence="3">MCN248</strain>
    </source>
</reference>
<keyword evidence="1" id="KW-0472">Membrane</keyword>
<accession>A0ABT4SHV5</accession>
<name>A0ABT4SHV5_9ACTN</name>
<keyword evidence="1" id="KW-1133">Transmembrane helix</keyword>
<gene>
    <name evidence="3" type="ORF">OUY22_25590</name>
</gene>
<dbReference type="InterPro" id="IPR058581">
    <property type="entry name" value="TM_HPP"/>
</dbReference>
<keyword evidence="4" id="KW-1185">Reference proteome</keyword>
<organism evidence="3 4">
    <name type="scientific">Nonomuraea corallina</name>
    <dbReference type="NCBI Taxonomy" id="2989783"/>
    <lineage>
        <taxon>Bacteria</taxon>
        <taxon>Bacillati</taxon>
        <taxon>Actinomycetota</taxon>
        <taxon>Actinomycetes</taxon>
        <taxon>Streptosporangiales</taxon>
        <taxon>Streptosporangiaceae</taxon>
        <taxon>Nonomuraea</taxon>
    </lineage>
</organism>
<evidence type="ECO:0000259" key="2">
    <source>
        <dbReference type="Pfam" id="PF04982"/>
    </source>
</evidence>
<dbReference type="EMBL" id="JAPNNL010000123">
    <property type="protein sequence ID" value="MDA0636797.1"/>
    <property type="molecule type" value="Genomic_DNA"/>
</dbReference>
<feature type="domain" description="HPP transmembrane region" evidence="2">
    <location>
        <begin position="1"/>
        <end position="56"/>
    </location>
</feature>